<name>A0A7C8YSB3_OPUST</name>
<organism evidence="1">
    <name type="scientific">Opuntia streptacantha</name>
    <name type="common">Prickly pear cactus</name>
    <name type="synonym">Opuntia cardona</name>
    <dbReference type="NCBI Taxonomy" id="393608"/>
    <lineage>
        <taxon>Eukaryota</taxon>
        <taxon>Viridiplantae</taxon>
        <taxon>Streptophyta</taxon>
        <taxon>Embryophyta</taxon>
        <taxon>Tracheophyta</taxon>
        <taxon>Spermatophyta</taxon>
        <taxon>Magnoliopsida</taxon>
        <taxon>eudicotyledons</taxon>
        <taxon>Gunneridae</taxon>
        <taxon>Pentapetalae</taxon>
        <taxon>Caryophyllales</taxon>
        <taxon>Cactineae</taxon>
        <taxon>Cactaceae</taxon>
        <taxon>Opuntioideae</taxon>
        <taxon>Opuntia</taxon>
    </lineage>
</organism>
<protein>
    <submittedName>
        <fullName evidence="1">Uncharacterized protein</fullName>
    </submittedName>
</protein>
<reference evidence="1" key="2">
    <citation type="submission" date="2020-07" db="EMBL/GenBank/DDBJ databases">
        <authorList>
            <person name="Vera ALvarez R."/>
            <person name="Arias-Moreno D.M."/>
            <person name="Jimenez-Jacinto V."/>
            <person name="Jimenez-Bremont J.F."/>
            <person name="Swaminathan K."/>
            <person name="Moose S.P."/>
            <person name="Guerrero-Gonzalez M.L."/>
            <person name="Marino-Ramirez L."/>
            <person name="Landsman D."/>
            <person name="Rodriguez-Kessler M."/>
            <person name="Delgado-Sanchez P."/>
        </authorList>
    </citation>
    <scope>NUCLEOTIDE SEQUENCE</scope>
    <source>
        <tissue evidence="1">Cladode</tissue>
    </source>
</reference>
<reference evidence="1" key="1">
    <citation type="journal article" date="2013" name="J. Plant Res.">
        <title>Effect of fungi and light on seed germination of three Opuntia species from semiarid lands of central Mexico.</title>
        <authorList>
            <person name="Delgado-Sanchez P."/>
            <person name="Jimenez-Bremont J.F."/>
            <person name="Guerrero-Gonzalez Mde L."/>
            <person name="Flores J."/>
        </authorList>
    </citation>
    <scope>NUCLEOTIDE SEQUENCE</scope>
    <source>
        <tissue evidence="1">Cladode</tissue>
    </source>
</reference>
<evidence type="ECO:0000313" key="1">
    <source>
        <dbReference type="EMBL" id="MBA4625412.1"/>
    </source>
</evidence>
<sequence>MPDFLRFSRASLPLFSFLAVNTTTTPFDASCLQISSPIPLFAPVTTAYLVLVRKLYVSAIIALAKVVKQSLETTTAEEESVMKYSPISRKCTLPVTTFKTINIWGSLAPWS</sequence>
<proteinExistence type="predicted"/>
<dbReference type="AlphaFoldDB" id="A0A7C8YSB3"/>
<dbReference type="EMBL" id="GISG01051906">
    <property type="protein sequence ID" value="MBA4625412.1"/>
    <property type="molecule type" value="Transcribed_RNA"/>
</dbReference>
<accession>A0A7C8YSB3</accession>